<proteinExistence type="predicted"/>
<dbReference type="GO" id="GO:0016787">
    <property type="term" value="F:hydrolase activity"/>
    <property type="evidence" value="ECO:0007669"/>
    <property type="project" value="UniProtKB-KW"/>
</dbReference>
<dbReference type="PRINTS" id="PR00412">
    <property type="entry name" value="EPOXHYDRLASE"/>
</dbReference>
<keyword evidence="4" id="KW-1185">Reference proteome</keyword>
<dbReference type="InterPro" id="IPR029058">
    <property type="entry name" value="AB_hydrolase_fold"/>
</dbReference>
<dbReference type="Pfam" id="PF00561">
    <property type="entry name" value="Abhydrolase_1"/>
    <property type="match status" value="1"/>
</dbReference>
<evidence type="ECO:0000256" key="1">
    <source>
        <dbReference type="ARBA" id="ARBA00022801"/>
    </source>
</evidence>
<dbReference type="EMBL" id="CP098747">
    <property type="protein sequence ID" value="USG59461.1"/>
    <property type="molecule type" value="Genomic_DNA"/>
</dbReference>
<dbReference type="Proteomes" id="UP001056291">
    <property type="component" value="Chromosome"/>
</dbReference>
<name>A0ABY4VXT7_9PROT</name>
<dbReference type="InterPro" id="IPR000073">
    <property type="entry name" value="AB_hydrolase_1"/>
</dbReference>
<dbReference type="SUPFAM" id="SSF53474">
    <property type="entry name" value="alpha/beta-Hydrolases"/>
    <property type="match status" value="1"/>
</dbReference>
<evidence type="ECO:0000313" key="4">
    <source>
        <dbReference type="Proteomes" id="UP001056291"/>
    </source>
</evidence>
<sequence length="303" mass="34618">MTEITHNITAISDIKIHYAESGRDKQDLVLLLHGFPEFWYTWRQQLPDIGERYHAVAPDMRGYNLSDKPEGIKSYRINHLMADMFRLVEQLGHEKFYLVAHDWGAGVAWAMAIAHPEKIKGLVIMNGPHPFIFSELLSKNETQIEQSQYMAYFRNEGIEDDMLANDCEWLLKWTFKEHLATGQMTEEDRQAYLTAWTRPNALKSMLNYYRASPLTPATAENKGKGFGLNPADFVVKVPTLVIWGEEDHALVPENLDGLAELVPDLEIVRLPNVTHWVTHEAPEIVSKEILSFVDKLAGQSQST</sequence>
<reference evidence="3" key="1">
    <citation type="submission" date="2022-06" db="EMBL/GenBank/DDBJ databases">
        <title>Sneathiella actinostolidae sp. nov., isolated from a sea anemonein the Western Pacific Ocean.</title>
        <authorList>
            <person name="Wei M.J."/>
        </authorList>
    </citation>
    <scope>NUCLEOTIDE SEQUENCE</scope>
    <source>
        <strain evidence="3">PHK-P5</strain>
    </source>
</reference>
<evidence type="ECO:0000313" key="3">
    <source>
        <dbReference type="EMBL" id="USG59461.1"/>
    </source>
</evidence>
<gene>
    <name evidence="3" type="ORF">NBZ79_09695</name>
</gene>
<dbReference type="PRINTS" id="PR00111">
    <property type="entry name" value="ABHYDROLASE"/>
</dbReference>
<accession>A0ABY4VXT7</accession>
<feature type="domain" description="AB hydrolase-1" evidence="2">
    <location>
        <begin position="28"/>
        <end position="281"/>
    </location>
</feature>
<evidence type="ECO:0000259" key="2">
    <source>
        <dbReference type="Pfam" id="PF00561"/>
    </source>
</evidence>
<dbReference type="Gene3D" id="3.40.50.1820">
    <property type="entry name" value="alpha/beta hydrolase"/>
    <property type="match status" value="1"/>
</dbReference>
<organism evidence="3 4">
    <name type="scientific">Sneathiella marina</name>
    <dbReference type="NCBI Taxonomy" id="2950108"/>
    <lineage>
        <taxon>Bacteria</taxon>
        <taxon>Pseudomonadati</taxon>
        <taxon>Pseudomonadota</taxon>
        <taxon>Alphaproteobacteria</taxon>
        <taxon>Sneathiellales</taxon>
        <taxon>Sneathiellaceae</taxon>
        <taxon>Sneathiella</taxon>
    </lineage>
</organism>
<protein>
    <submittedName>
        <fullName evidence="3">Alpha/beta hydrolase</fullName>
    </submittedName>
</protein>
<keyword evidence="1 3" id="KW-0378">Hydrolase</keyword>
<dbReference type="PANTHER" id="PTHR43329">
    <property type="entry name" value="EPOXIDE HYDROLASE"/>
    <property type="match status" value="1"/>
</dbReference>
<dbReference type="RefSeq" id="WP_251932182.1">
    <property type="nucleotide sequence ID" value="NZ_CP098747.1"/>
</dbReference>
<dbReference type="InterPro" id="IPR000639">
    <property type="entry name" value="Epox_hydrolase-like"/>
</dbReference>